<sequence>MSANLDKSLDEIISSKPRAPRAPRGRSRRTVAVRKGVSKSAAPSAAKKAVAKKAAPAAAPKLNVLDEASKLADRIIISNLPTDVSETAVRNYFQHEVGPISQCQISYNSKGQSTGVVTITFKNPGHAHKASVRFNGTSIDNGAKFMKVELVMDPSKKPLSSRLNPAPSQPKGAKTTKASAPRAKTSKAEPSKPKATKARAPRRPKKTLEELDAEMADYFDNKA</sequence>
<dbReference type="Gene3D" id="3.30.70.330">
    <property type="match status" value="1"/>
</dbReference>
<dbReference type="PANTHER" id="PTHR19965">
    <property type="entry name" value="RNA AND EXPORT FACTOR BINDING PROTEIN"/>
    <property type="match status" value="1"/>
</dbReference>
<protein>
    <recommendedName>
        <fullName evidence="4">RRM domain-containing protein</fullName>
    </recommendedName>
</protein>
<dbReference type="EMBL" id="QQZK01000029">
    <property type="protein sequence ID" value="KAF5102519.1"/>
    <property type="molecule type" value="Genomic_DNA"/>
</dbReference>
<evidence type="ECO:0000259" key="4">
    <source>
        <dbReference type="PROSITE" id="PS50102"/>
    </source>
</evidence>
<dbReference type="GO" id="GO:0003729">
    <property type="term" value="F:mRNA binding"/>
    <property type="evidence" value="ECO:0007669"/>
    <property type="project" value="TreeGrafter"/>
</dbReference>
<dbReference type="InterPro" id="IPR051229">
    <property type="entry name" value="ALYREF_mRNA_export"/>
</dbReference>
<evidence type="ECO:0000313" key="6">
    <source>
        <dbReference type="Proteomes" id="UP000750522"/>
    </source>
</evidence>
<reference evidence="5" key="1">
    <citation type="journal article" date="2020" name="Front. Microbiol.">
        <title>Phenotypic and Genetic Characterization of the Cheese Ripening Yeast Geotrichum candidum.</title>
        <authorList>
            <person name="Perkins V."/>
            <person name="Vignola S."/>
            <person name="Lessard M.H."/>
            <person name="Plante P.L."/>
            <person name="Corbeil J."/>
            <person name="Dugat-Bony E."/>
            <person name="Frenette M."/>
            <person name="Labrie S."/>
        </authorList>
    </citation>
    <scope>NUCLEOTIDE SEQUENCE</scope>
    <source>
        <strain evidence="5">LMA-70</strain>
    </source>
</reference>
<feature type="region of interest" description="Disordered" evidence="3">
    <location>
        <begin position="156"/>
        <end position="223"/>
    </location>
</feature>
<dbReference type="SMART" id="SM00360">
    <property type="entry name" value="RRM"/>
    <property type="match status" value="1"/>
</dbReference>
<evidence type="ECO:0000256" key="2">
    <source>
        <dbReference type="PROSITE-ProRule" id="PRU00176"/>
    </source>
</evidence>
<comment type="caution">
    <text evidence="5">The sequence shown here is derived from an EMBL/GenBank/DDBJ whole genome shotgun (WGS) entry which is preliminary data.</text>
</comment>
<gene>
    <name evidence="5" type="ORF">DV451_001812</name>
</gene>
<dbReference type="SUPFAM" id="SSF54928">
    <property type="entry name" value="RNA-binding domain, RBD"/>
    <property type="match status" value="1"/>
</dbReference>
<dbReference type="InterPro" id="IPR000504">
    <property type="entry name" value="RRM_dom"/>
</dbReference>
<dbReference type="InterPro" id="IPR035979">
    <property type="entry name" value="RBD_domain_sf"/>
</dbReference>
<evidence type="ECO:0000313" key="5">
    <source>
        <dbReference type="EMBL" id="KAF5102519.1"/>
    </source>
</evidence>
<proteinExistence type="predicted"/>
<feature type="domain" description="RRM" evidence="4">
    <location>
        <begin position="73"/>
        <end position="153"/>
    </location>
</feature>
<keyword evidence="1 2" id="KW-0694">RNA-binding</keyword>
<dbReference type="AlphaFoldDB" id="A0A9P5KU24"/>
<dbReference type="PANTHER" id="PTHR19965:SF35">
    <property type="entry name" value="RNA ANNEALING PROTEIN YRA1"/>
    <property type="match status" value="1"/>
</dbReference>
<feature type="region of interest" description="Disordered" evidence="3">
    <location>
        <begin position="1"/>
        <end position="46"/>
    </location>
</feature>
<dbReference type="Pfam" id="PF00076">
    <property type="entry name" value="RRM_1"/>
    <property type="match status" value="1"/>
</dbReference>
<dbReference type="PROSITE" id="PS50102">
    <property type="entry name" value="RRM"/>
    <property type="match status" value="1"/>
</dbReference>
<evidence type="ECO:0000256" key="1">
    <source>
        <dbReference type="ARBA" id="ARBA00022884"/>
    </source>
</evidence>
<name>A0A9P5KU24_GEOCN</name>
<accession>A0A9P5KU24</accession>
<dbReference type="GO" id="GO:0005634">
    <property type="term" value="C:nucleus"/>
    <property type="evidence" value="ECO:0007669"/>
    <property type="project" value="TreeGrafter"/>
</dbReference>
<feature type="compositionally biased region" description="Basic residues" evidence="3">
    <location>
        <begin position="194"/>
        <end position="205"/>
    </location>
</feature>
<organism evidence="5 6">
    <name type="scientific">Geotrichum candidum</name>
    <name type="common">Oospora lactis</name>
    <name type="synonym">Dipodascus geotrichum</name>
    <dbReference type="NCBI Taxonomy" id="1173061"/>
    <lineage>
        <taxon>Eukaryota</taxon>
        <taxon>Fungi</taxon>
        <taxon>Dikarya</taxon>
        <taxon>Ascomycota</taxon>
        <taxon>Saccharomycotina</taxon>
        <taxon>Dipodascomycetes</taxon>
        <taxon>Dipodascales</taxon>
        <taxon>Dipodascaceae</taxon>
        <taxon>Geotrichum</taxon>
    </lineage>
</organism>
<dbReference type="InterPro" id="IPR012677">
    <property type="entry name" value="Nucleotide-bd_a/b_plait_sf"/>
</dbReference>
<evidence type="ECO:0000256" key="3">
    <source>
        <dbReference type="SAM" id="MobiDB-lite"/>
    </source>
</evidence>
<dbReference type="Proteomes" id="UP000750522">
    <property type="component" value="Unassembled WGS sequence"/>
</dbReference>
<feature type="compositionally biased region" description="Basic residues" evidence="3">
    <location>
        <begin position="18"/>
        <end position="32"/>
    </location>
</feature>
<reference evidence="5" key="2">
    <citation type="submission" date="2020-01" db="EMBL/GenBank/DDBJ databases">
        <authorList>
            <person name="Perkins V."/>
            <person name="Lessard M.-H."/>
            <person name="Dugat-Bony E."/>
            <person name="Frenette M."/>
            <person name="Labrie S."/>
        </authorList>
    </citation>
    <scope>NUCLEOTIDE SEQUENCE</scope>
    <source>
        <strain evidence="5">LMA-70</strain>
    </source>
</reference>